<dbReference type="AlphaFoldDB" id="A0AAV2GJJ8"/>
<proteinExistence type="predicted"/>
<evidence type="ECO:0000313" key="3">
    <source>
        <dbReference type="Proteomes" id="UP001497516"/>
    </source>
</evidence>
<reference evidence="2 3" key="1">
    <citation type="submission" date="2024-04" db="EMBL/GenBank/DDBJ databases">
        <authorList>
            <person name="Fracassetti M."/>
        </authorList>
    </citation>
    <scope>NUCLEOTIDE SEQUENCE [LARGE SCALE GENOMIC DNA]</scope>
</reference>
<gene>
    <name evidence="2" type="ORF">LTRI10_LOCUS50298</name>
</gene>
<keyword evidence="3" id="KW-1185">Reference proteome</keyword>
<organism evidence="2 3">
    <name type="scientific">Linum trigynum</name>
    <dbReference type="NCBI Taxonomy" id="586398"/>
    <lineage>
        <taxon>Eukaryota</taxon>
        <taxon>Viridiplantae</taxon>
        <taxon>Streptophyta</taxon>
        <taxon>Embryophyta</taxon>
        <taxon>Tracheophyta</taxon>
        <taxon>Spermatophyta</taxon>
        <taxon>Magnoliopsida</taxon>
        <taxon>eudicotyledons</taxon>
        <taxon>Gunneridae</taxon>
        <taxon>Pentapetalae</taxon>
        <taxon>rosids</taxon>
        <taxon>fabids</taxon>
        <taxon>Malpighiales</taxon>
        <taxon>Linaceae</taxon>
        <taxon>Linum</taxon>
    </lineage>
</organism>
<dbReference type="EMBL" id="OZ034822">
    <property type="protein sequence ID" value="CAL1410913.1"/>
    <property type="molecule type" value="Genomic_DNA"/>
</dbReference>
<accession>A0AAV2GJJ8</accession>
<evidence type="ECO:0000256" key="1">
    <source>
        <dbReference type="SAM" id="MobiDB-lite"/>
    </source>
</evidence>
<sequence>MRRTWCHEVVGDSGAGSHQVVEGEIKTSSWFMEAEARASTPSSHDKATRINNNTTRHRGHQVPTSPRRDKGPQGDGYQLVTKAATRTPRWFGAASQLAVTKAVTKEVTLDVYK</sequence>
<feature type="region of interest" description="Disordered" evidence="1">
    <location>
        <begin position="35"/>
        <end position="76"/>
    </location>
</feature>
<name>A0AAV2GJJ8_9ROSI</name>
<evidence type="ECO:0000313" key="2">
    <source>
        <dbReference type="EMBL" id="CAL1410913.1"/>
    </source>
</evidence>
<dbReference type="Proteomes" id="UP001497516">
    <property type="component" value="Chromosome 9"/>
</dbReference>
<protein>
    <submittedName>
        <fullName evidence="2">Uncharacterized protein</fullName>
    </submittedName>
</protein>